<organism evidence="1 2">
    <name type="scientific">Arthrobacter ginkgonis</name>
    <dbReference type="NCBI Taxonomy" id="1630594"/>
    <lineage>
        <taxon>Bacteria</taxon>
        <taxon>Bacillati</taxon>
        <taxon>Actinomycetota</taxon>
        <taxon>Actinomycetes</taxon>
        <taxon>Micrococcales</taxon>
        <taxon>Micrococcaceae</taxon>
        <taxon>Arthrobacter</taxon>
    </lineage>
</organism>
<evidence type="ECO:0000313" key="1">
    <source>
        <dbReference type="EMBL" id="GAA3705213.1"/>
    </source>
</evidence>
<dbReference type="EMBL" id="BAABEO010000042">
    <property type="protein sequence ID" value="GAA3705213.1"/>
    <property type="molecule type" value="Genomic_DNA"/>
</dbReference>
<dbReference type="Proteomes" id="UP001500752">
    <property type="component" value="Unassembled WGS sequence"/>
</dbReference>
<comment type="caution">
    <text evidence="1">The sequence shown here is derived from an EMBL/GenBank/DDBJ whole genome shotgun (WGS) entry which is preliminary data.</text>
</comment>
<sequence>MINILPDNLRLHPTEKTWVAAWIVTVAEPLTSTRRKFEYEQRITGIAVDKAQSVAALFTGAISMIMQALPDEDPWRKLTTTPDGDVVMDDGGALSWDAATDLVAPSSSDLRLDPMLSALVDAPDDAGMSLLAAAPHGWGETLHRAEVAYKMVEPTREEAETMVNSLMDALRWATFRYQCYRGRESMFVVRALSLALQYYAAPLLHDTTAMRAIDTPDPAYALQPGTWRSIISTPVP</sequence>
<gene>
    <name evidence="1" type="ORF">GCM10023081_46670</name>
</gene>
<proteinExistence type="predicted"/>
<keyword evidence="2" id="KW-1185">Reference proteome</keyword>
<dbReference type="RefSeq" id="WP_345154822.1">
    <property type="nucleotide sequence ID" value="NZ_BAABEO010000042.1"/>
</dbReference>
<reference evidence="2" key="1">
    <citation type="journal article" date="2019" name="Int. J. Syst. Evol. Microbiol.">
        <title>The Global Catalogue of Microorganisms (GCM) 10K type strain sequencing project: providing services to taxonomists for standard genome sequencing and annotation.</title>
        <authorList>
            <consortium name="The Broad Institute Genomics Platform"/>
            <consortium name="The Broad Institute Genome Sequencing Center for Infectious Disease"/>
            <person name="Wu L."/>
            <person name="Ma J."/>
        </authorList>
    </citation>
    <scope>NUCLEOTIDE SEQUENCE [LARGE SCALE GENOMIC DNA]</scope>
    <source>
        <strain evidence="2">JCM 30742</strain>
    </source>
</reference>
<name>A0ABP7DJA7_9MICC</name>
<evidence type="ECO:0000313" key="2">
    <source>
        <dbReference type="Proteomes" id="UP001500752"/>
    </source>
</evidence>
<protein>
    <submittedName>
        <fullName evidence="1">Uncharacterized protein</fullName>
    </submittedName>
</protein>
<accession>A0ABP7DJA7</accession>